<evidence type="ECO:0000256" key="2">
    <source>
        <dbReference type="ARBA" id="ARBA00023043"/>
    </source>
</evidence>
<dbReference type="PROSITE" id="PS50088">
    <property type="entry name" value="ANK_REPEAT"/>
    <property type="match status" value="1"/>
</dbReference>
<dbReference type="InterPro" id="IPR002110">
    <property type="entry name" value="Ankyrin_rpt"/>
</dbReference>
<feature type="coiled-coil region" evidence="4">
    <location>
        <begin position="457"/>
        <end position="484"/>
    </location>
</feature>
<feature type="repeat" description="ANK" evidence="3">
    <location>
        <begin position="345"/>
        <end position="368"/>
    </location>
</feature>
<name>A0A364N2Q7_STELY</name>
<dbReference type="SUPFAM" id="SSF48403">
    <property type="entry name" value="Ankyrin repeat"/>
    <property type="match status" value="1"/>
</dbReference>
<comment type="caution">
    <text evidence="5">The sequence shown here is derived from an EMBL/GenBank/DDBJ whole genome shotgun (WGS) entry which is preliminary data.</text>
</comment>
<dbReference type="STRING" id="183478.A0A364N2Q7"/>
<dbReference type="AlphaFoldDB" id="A0A364N2Q7"/>
<evidence type="ECO:0000256" key="1">
    <source>
        <dbReference type="ARBA" id="ARBA00022737"/>
    </source>
</evidence>
<keyword evidence="2 3" id="KW-0040">ANK repeat</keyword>
<evidence type="ECO:0000256" key="3">
    <source>
        <dbReference type="PROSITE-ProRule" id="PRU00023"/>
    </source>
</evidence>
<sequence length="505" mass="56770">MARFLSIPEVTPDWIATNGAAVIYRIISMGQTVMFRCLLESTKLDPNAAIGQYQCIIRLAAAKGQGELIRLLLESNTIDLDLFRNRSLKILCTAAARGHYEVVEILLQFPDTTVAEHDKYGRGPSNALHSACRSGHIEVVKLLLQAFDERKLPVDIEAKDLEYLTPLGAAVNYGPLEVVKLLLSRPDIDFNERKNFPDPWGNNPIWWKGVQSGRAGILTLLLDDMRTDSGQVHDCRESLLGLAASLLHWSVVNVLLNYTNSSPLSSTQQGGTLPQESPTEAFDVMRRLFHDTRFLQYSKDAMGPNLWDGAACYDNTDMANTLLKFVQEQHTSQHPAIDINGYDCVGYTPLHMAVRYHRVDIVKLMLQHKDLDINLRTRGHEKPGQSALDIAIYQRGRKAIKRLSSKEKCSSIIEILLAHGAQSYQNRDEHHFPTPHQGYVQEPAPHANSTWASIVGIERNEMAKEDLSKEAEEVMDDTDSMEEDALLIDDDAMFDDWMNFDDGET</sequence>
<dbReference type="InterPro" id="IPR036770">
    <property type="entry name" value="Ankyrin_rpt-contain_sf"/>
</dbReference>
<accession>A0A364N2Q7</accession>
<dbReference type="Gene3D" id="1.25.40.20">
    <property type="entry name" value="Ankyrin repeat-containing domain"/>
    <property type="match status" value="1"/>
</dbReference>
<reference evidence="6" key="1">
    <citation type="submission" date="2018-05" db="EMBL/GenBank/DDBJ databases">
        <title>Draft genome sequence of Stemphylium lycopersici strain CIDEFI 213.</title>
        <authorList>
            <person name="Medina R."/>
            <person name="Franco M.E.E."/>
            <person name="Lucentini C.G."/>
            <person name="Saparrat M.C.N."/>
            <person name="Balatti P.A."/>
        </authorList>
    </citation>
    <scope>NUCLEOTIDE SEQUENCE [LARGE SCALE GENOMIC DNA]</scope>
    <source>
        <strain evidence="6">CIDEFI 213</strain>
    </source>
</reference>
<gene>
    <name evidence="5" type="ORF">DDE83_005357</name>
</gene>
<organism evidence="5 6">
    <name type="scientific">Stemphylium lycopersici</name>
    <name type="common">Tomato gray leaf spot disease fungus</name>
    <name type="synonym">Thyrospora lycopersici</name>
    <dbReference type="NCBI Taxonomy" id="183478"/>
    <lineage>
        <taxon>Eukaryota</taxon>
        <taxon>Fungi</taxon>
        <taxon>Dikarya</taxon>
        <taxon>Ascomycota</taxon>
        <taxon>Pezizomycotina</taxon>
        <taxon>Dothideomycetes</taxon>
        <taxon>Pleosporomycetidae</taxon>
        <taxon>Pleosporales</taxon>
        <taxon>Pleosporineae</taxon>
        <taxon>Pleosporaceae</taxon>
        <taxon>Stemphylium</taxon>
    </lineage>
</organism>
<dbReference type="EMBL" id="QGDH01000072">
    <property type="protein sequence ID" value="RAR09712.1"/>
    <property type="molecule type" value="Genomic_DNA"/>
</dbReference>
<dbReference type="PROSITE" id="PS50297">
    <property type="entry name" value="ANK_REP_REGION"/>
    <property type="match status" value="1"/>
</dbReference>
<evidence type="ECO:0000256" key="4">
    <source>
        <dbReference type="SAM" id="Coils"/>
    </source>
</evidence>
<keyword evidence="6" id="KW-1185">Reference proteome</keyword>
<evidence type="ECO:0000313" key="5">
    <source>
        <dbReference type="EMBL" id="RAR09712.1"/>
    </source>
</evidence>
<dbReference type="Proteomes" id="UP000249619">
    <property type="component" value="Unassembled WGS sequence"/>
</dbReference>
<dbReference type="PANTHER" id="PTHR24198">
    <property type="entry name" value="ANKYRIN REPEAT AND PROTEIN KINASE DOMAIN-CONTAINING PROTEIN"/>
    <property type="match status" value="1"/>
</dbReference>
<proteinExistence type="predicted"/>
<protein>
    <submittedName>
        <fullName evidence="5">Ankyrin repeat-containing protein</fullName>
    </submittedName>
</protein>
<keyword evidence="4" id="KW-0175">Coiled coil</keyword>
<dbReference type="SMART" id="SM00248">
    <property type="entry name" value="ANK"/>
    <property type="match status" value="8"/>
</dbReference>
<evidence type="ECO:0000313" key="6">
    <source>
        <dbReference type="Proteomes" id="UP000249619"/>
    </source>
</evidence>
<dbReference type="Pfam" id="PF12796">
    <property type="entry name" value="Ank_2"/>
    <property type="match status" value="2"/>
</dbReference>
<keyword evidence="1" id="KW-0677">Repeat</keyword>
<dbReference type="PANTHER" id="PTHR24198:SF165">
    <property type="entry name" value="ANKYRIN REPEAT-CONTAINING PROTEIN-RELATED"/>
    <property type="match status" value="1"/>
</dbReference>